<feature type="compositionally biased region" description="Polar residues" evidence="5">
    <location>
        <begin position="1"/>
        <end position="11"/>
    </location>
</feature>
<name>A0A1E3PLA4_9ASCO</name>
<feature type="domain" description="DBINO" evidence="6">
    <location>
        <begin position="144"/>
        <end position="269"/>
    </location>
</feature>
<dbReference type="Pfam" id="PF21796">
    <property type="entry name" value="Cac1_C"/>
    <property type="match status" value="1"/>
</dbReference>
<evidence type="ECO:0000313" key="8">
    <source>
        <dbReference type="Proteomes" id="UP000095009"/>
    </source>
</evidence>
<keyword evidence="4" id="KW-0539">Nucleus</keyword>
<dbReference type="InterPro" id="IPR020838">
    <property type="entry name" value="DBINO"/>
</dbReference>
<feature type="region of interest" description="Disordered" evidence="5">
    <location>
        <begin position="1"/>
        <end position="200"/>
    </location>
</feature>
<sequence>MDKKVTQSLSESIEKLEEPKSKVITENRQVDTLESNSSEELVIKSKNENNSDESKSSVSQPGSTRTLRKRKPVGTAFEGSETTASSEIKLKDNNSEPVRKKSRSEILKEKRDLEKEKRESERLQRETEREEERVKRELVKEEEKKRKEEERQIRENEKKQRDLVKEKEKRLRAQQREDEKRKRDQEKEEERKKKDDEKRQKDLERELIRVRKETEKEERRKQREQTREDERRKKEEEIASKERQQKRIANFFFTKPEKKDILVDKVDEKKVVSDFDKCFLPFYVKADASVYPVSRFFPSLASPDTSGSITIPKDEKLEGISNWLQMKRKVRGYTPKYTAREVVNMINQSDNIEENDSEITAALAVIPYKVLQFVEDIRPPYMGTFSRERTGGLDPTNPYFTDDPKINYEYDSEVEWVEEDEDGEDLDGEDDDDDMIDDDDDDLDEFLEQEDISGANGCNGGGGGNGNGNGNTRRNLIGPLVPLIEWNDNTKPEIFEPLQLGVLSHLLPISIDPFCDYWTKVDEGSAEDSASDSAIEGKMSDGDIATTLISAPFATDPVVKNKRKLRAKSKAKTDIDNADLKEIAKPPKSKSTTISMTGATIPDNIESKTVTMVKSSVKILAKSTTDDTQKRPLKIVSEDCIQPFLKIVQKSDMNQILLVEILKKEFPKISKEVIRNTLREVASRVGVKEADKVWVVNEATWTKYFDENNMEKNQVDT</sequence>
<dbReference type="InterPro" id="IPR022043">
    <property type="entry name" value="CAF1A_DD"/>
</dbReference>
<dbReference type="GO" id="GO:0033186">
    <property type="term" value="C:CAF-1 complex"/>
    <property type="evidence" value="ECO:0007669"/>
    <property type="project" value="TreeGrafter"/>
</dbReference>
<keyword evidence="2" id="KW-0227">DNA damage</keyword>
<dbReference type="PANTHER" id="PTHR15272:SF0">
    <property type="entry name" value="CHROMATIN ASSEMBLY FACTOR 1 SUBUNIT A"/>
    <property type="match status" value="1"/>
</dbReference>
<feature type="region of interest" description="Disordered" evidence="5">
    <location>
        <begin position="452"/>
        <end position="471"/>
    </location>
</feature>
<evidence type="ECO:0000313" key="7">
    <source>
        <dbReference type="EMBL" id="ODQ65732.1"/>
    </source>
</evidence>
<organism evidence="7 8">
    <name type="scientific">Nadsonia fulvescens var. elongata DSM 6958</name>
    <dbReference type="NCBI Taxonomy" id="857566"/>
    <lineage>
        <taxon>Eukaryota</taxon>
        <taxon>Fungi</taxon>
        <taxon>Dikarya</taxon>
        <taxon>Ascomycota</taxon>
        <taxon>Saccharomycotina</taxon>
        <taxon>Dipodascomycetes</taxon>
        <taxon>Dipodascales</taxon>
        <taxon>Dipodascales incertae sedis</taxon>
        <taxon>Nadsonia</taxon>
    </lineage>
</organism>
<evidence type="ECO:0000256" key="1">
    <source>
        <dbReference type="ARBA" id="ARBA00004123"/>
    </source>
</evidence>
<comment type="subcellular location">
    <subcellularLocation>
        <location evidence="1">Nucleus</location>
    </subcellularLocation>
</comment>
<dbReference type="AlphaFoldDB" id="A0A1E3PLA4"/>
<dbReference type="EMBL" id="KV454409">
    <property type="protein sequence ID" value="ODQ65732.1"/>
    <property type="molecule type" value="Genomic_DNA"/>
</dbReference>
<protein>
    <recommendedName>
        <fullName evidence="6">DBINO domain-containing protein</fullName>
    </recommendedName>
</protein>
<gene>
    <name evidence="7" type="ORF">NADFUDRAFT_78429</name>
</gene>
<feature type="region of interest" description="Disordered" evidence="5">
    <location>
        <begin position="214"/>
        <end position="241"/>
    </location>
</feature>
<dbReference type="GO" id="GO:0005634">
    <property type="term" value="C:nucleus"/>
    <property type="evidence" value="ECO:0007669"/>
    <property type="project" value="UniProtKB-SubCell"/>
</dbReference>
<dbReference type="STRING" id="857566.A0A1E3PLA4"/>
<evidence type="ECO:0000256" key="2">
    <source>
        <dbReference type="ARBA" id="ARBA00022763"/>
    </source>
</evidence>
<feature type="region of interest" description="Disordered" evidence="5">
    <location>
        <begin position="417"/>
        <end position="438"/>
    </location>
</feature>
<evidence type="ECO:0000256" key="4">
    <source>
        <dbReference type="ARBA" id="ARBA00023242"/>
    </source>
</evidence>
<dbReference type="GO" id="GO:0006281">
    <property type="term" value="P:DNA repair"/>
    <property type="evidence" value="ECO:0007669"/>
    <property type="project" value="UniProtKB-KW"/>
</dbReference>
<dbReference type="GO" id="GO:0006334">
    <property type="term" value="P:nucleosome assembly"/>
    <property type="evidence" value="ECO:0007669"/>
    <property type="project" value="TreeGrafter"/>
</dbReference>
<proteinExistence type="predicted"/>
<dbReference type="GO" id="GO:0003677">
    <property type="term" value="F:DNA binding"/>
    <property type="evidence" value="ECO:0007669"/>
    <property type="project" value="InterPro"/>
</dbReference>
<keyword evidence="8" id="KW-1185">Reference proteome</keyword>
<feature type="compositionally biased region" description="Basic and acidic residues" evidence="5">
    <location>
        <begin position="41"/>
        <end position="55"/>
    </location>
</feature>
<keyword evidence="3" id="KW-0234">DNA repair</keyword>
<reference evidence="7 8" key="1">
    <citation type="journal article" date="2016" name="Proc. Natl. Acad. Sci. U.S.A.">
        <title>Comparative genomics of biotechnologically important yeasts.</title>
        <authorList>
            <person name="Riley R."/>
            <person name="Haridas S."/>
            <person name="Wolfe K.H."/>
            <person name="Lopes M.R."/>
            <person name="Hittinger C.T."/>
            <person name="Goeker M."/>
            <person name="Salamov A.A."/>
            <person name="Wisecaver J.H."/>
            <person name="Long T.M."/>
            <person name="Calvey C.H."/>
            <person name="Aerts A.L."/>
            <person name="Barry K.W."/>
            <person name="Choi C."/>
            <person name="Clum A."/>
            <person name="Coughlan A.Y."/>
            <person name="Deshpande S."/>
            <person name="Douglass A.P."/>
            <person name="Hanson S.J."/>
            <person name="Klenk H.-P."/>
            <person name="LaButti K.M."/>
            <person name="Lapidus A."/>
            <person name="Lindquist E.A."/>
            <person name="Lipzen A.M."/>
            <person name="Meier-Kolthoff J.P."/>
            <person name="Ohm R.A."/>
            <person name="Otillar R.P."/>
            <person name="Pangilinan J.L."/>
            <person name="Peng Y."/>
            <person name="Rokas A."/>
            <person name="Rosa C.A."/>
            <person name="Scheuner C."/>
            <person name="Sibirny A.A."/>
            <person name="Slot J.C."/>
            <person name="Stielow J.B."/>
            <person name="Sun H."/>
            <person name="Kurtzman C.P."/>
            <person name="Blackwell M."/>
            <person name="Grigoriev I.V."/>
            <person name="Jeffries T.W."/>
        </authorList>
    </citation>
    <scope>NUCLEOTIDE SEQUENCE [LARGE SCALE GENOMIC DNA]</scope>
    <source>
        <strain evidence="7 8">DSM 6958</strain>
    </source>
</reference>
<accession>A0A1E3PLA4</accession>
<dbReference type="Proteomes" id="UP000095009">
    <property type="component" value="Unassembled WGS sequence"/>
</dbReference>
<dbReference type="Pfam" id="PF12253">
    <property type="entry name" value="CAF1A_dimeriz"/>
    <property type="match status" value="1"/>
</dbReference>
<feature type="compositionally biased region" description="Basic and acidic residues" evidence="5">
    <location>
        <begin position="12"/>
        <end position="31"/>
    </location>
</feature>
<feature type="compositionally biased region" description="Gly residues" evidence="5">
    <location>
        <begin position="457"/>
        <end position="469"/>
    </location>
</feature>
<dbReference type="OrthoDB" id="79480at2759"/>
<dbReference type="InterPro" id="IPR048800">
    <property type="entry name" value="Cac1-like_C"/>
</dbReference>
<feature type="compositionally biased region" description="Basic and acidic residues" evidence="5">
    <location>
        <begin position="88"/>
        <end position="200"/>
    </location>
</feature>
<dbReference type="PROSITE" id="PS51413">
    <property type="entry name" value="DBINO"/>
    <property type="match status" value="1"/>
</dbReference>
<evidence type="ECO:0000259" key="6">
    <source>
        <dbReference type="PROSITE" id="PS51413"/>
    </source>
</evidence>
<evidence type="ECO:0000256" key="5">
    <source>
        <dbReference type="SAM" id="MobiDB-lite"/>
    </source>
</evidence>
<evidence type="ECO:0000256" key="3">
    <source>
        <dbReference type="ARBA" id="ARBA00023204"/>
    </source>
</evidence>
<dbReference type="PANTHER" id="PTHR15272">
    <property type="entry name" value="CHROMATIN ASSEMBLY FACTOR 1 SUBUNIT A CAF-1 SUBUNIT A"/>
    <property type="match status" value="1"/>
</dbReference>